<accession>A0A5S9P083</accession>
<organism evidence="2 3">
    <name type="scientific">Starkeya nomas</name>
    <dbReference type="NCBI Taxonomy" id="2666134"/>
    <lineage>
        <taxon>Bacteria</taxon>
        <taxon>Pseudomonadati</taxon>
        <taxon>Pseudomonadota</taxon>
        <taxon>Alphaproteobacteria</taxon>
        <taxon>Hyphomicrobiales</taxon>
        <taxon>Xanthobacteraceae</taxon>
        <taxon>Starkeya</taxon>
    </lineage>
</organism>
<dbReference type="EMBL" id="CACSAS010000001">
    <property type="protein sequence ID" value="CAA0096547.1"/>
    <property type="molecule type" value="Genomic_DNA"/>
</dbReference>
<evidence type="ECO:0000313" key="2">
    <source>
        <dbReference type="EMBL" id="CAA0096547.1"/>
    </source>
</evidence>
<protein>
    <submittedName>
        <fullName evidence="2">Uncharacterized protein</fullName>
    </submittedName>
</protein>
<feature type="transmembrane region" description="Helical" evidence="1">
    <location>
        <begin position="91"/>
        <end position="118"/>
    </location>
</feature>
<keyword evidence="1" id="KW-1133">Transmembrane helix</keyword>
<gene>
    <name evidence="2" type="ORF">STARVERO_02032</name>
</gene>
<keyword evidence="1" id="KW-0472">Membrane</keyword>
<evidence type="ECO:0000313" key="3">
    <source>
        <dbReference type="Proteomes" id="UP000433050"/>
    </source>
</evidence>
<proteinExistence type="predicted"/>
<dbReference type="AlphaFoldDB" id="A0A5S9P083"/>
<sequence>MLFRRETPNLWTLIAPPTVWALHFLFCYVAGAIICAKAPAALGELRLTIAAATVLALGLVLAAGVQAHRHWGFGSDMPPHDQPTDEDQQHFLGFATLLLCALSAIAVLFGAMPAVFIAECVR</sequence>
<evidence type="ECO:0000256" key="1">
    <source>
        <dbReference type="SAM" id="Phobius"/>
    </source>
</evidence>
<name>A0A5S9P083_9HYPH</name>
<dbReference type="RefSeq" id="WP_159598770.1">
    <property type="nucleotide sequence ID" value="NZ_CACSAS010000001.1"/>
</dbReference>
<dbReference type="Proteomes" id="UP000433050">
    <property type="component" value="Unassembled WGS sequence"/>
</dbReference>
<keyword evidence="3" id="KW-1185">Reference proteome</keyword>
<reference evidence="2 3" key="1">
    <citation type="submission" date="2019-12" db="EMBL/GenBank/DDBJ databases">
        <authorList>
            <person name="Reyes-Prieto M."/>
        </authorList>
    </citation>
    <scope>NUCLEOTIDE SEQUENCE [LARGE SCALE GENOMIC DNA]</scope>
    <source>
        <strain evidence="2">HF14-78462</strain>
    </source>
</reference>
<feature type="transmembrane region" description="Helical" evidence="1">
    <location>
        <begin position="47"/>
        <end position="71"/>
    </location>
</feature>
<feature type="transmembrane region" description="Helical" evidence="1">
    <location>
        <begin position="20"/>
        <end position="40"/>
    </location>
</feature>
<keyword evidence="1" id="KW-0812">Transmembrane</keyword>